<dbReference type="EMBL" id="CP050692">
    <property type="protein sequence ID" value="QIT44890.1"/>
    <property type="molecule type" value="Genomic_DNA"/>
</dbReference>
<dbReference type="Proteomes" id="UP000502504">
    <property type="component" value="Chromosome"/>
</dbReference>
<evidence type="ECO:0000313" key="4">
    <source>
        <dbReference type="Proteomes" id="UP000502504"/>
    </source>
</evidence>
<dbReference type="InterPro" id="IPR036165">
    <property type="entry name" value="YefM-like_sf"/>
</dbReference>
<gene>
    <name evidence="3" type="ORF">HCX60_16130</name>
</gene>
<evidence type="ECO:0000256" key="2">
    <source>
        <dbReference type="SAM" id="MobiDB-lite"/>
    </source>
</evidence>
<sequence length="57" mass="6270">MSVHMPADDHESWQETSYLLRSPANARRLRDAVARDKDGSATVPTTSAELRALSGDE</sequence>
<organism evidence="3 4">
    <name type="scientific">Streptomyces antibioticus</name>
    <dbReference type="NCBI Taxonomy" id="1890"/>
    <lineage>
        <taxon>Bacteria</taxon>
        <taxon>Bacillati</taxon>
        <taxon>Actinomycetota</taxon>
        <taxon>Actinomycetes</taxon>
        <taxon>Kitasatosporales</taxon>
        <taxon>Streptomycetaceae</taxon>
        <taxon>Streptomyces</taxon>
    </lineage>
</organism>
<evidence type="ECO:0000256" key="1">
    <source>
        <dbReference type="ARBA" id="ARBA00009981"/>
    </source>
</evidence>
<dbReference type="AlphaFoldDB" id="A0AAE6Y8E4"/>
<protein>
    <recommendedName>
        <fullName evidence="5">Antitoxin YefM</fullName>
    </recommendedName>
</protein>
<evidence type="ECO:0008006" key="5">
    <source>
        <dbReference type="Google" id="ProtNLM"/>
    </source>
</evidence>
<accession>A0AAE6Y8E4</accession>
<proteinExistence type="inferred from homology"/>
<feature type="region of interest" description="Disordered" evidence="2">
    <location>
        <begin position="33"/>
        <end position="57"/>
    </location>
</feature>
<dbReference type="SUPFAM" id="SSF143120">
    <property type="entry name" value="YefM-like"/>
    <property type="match status" value="1"/>
</dbReference>
<reference evidence="3 4" key="1">
    <citation type="submission" date="2020-03" db="EMBL/GenBank/DDBJ databases">
        <title>Is there a link between lipid content and antibiotic production in Streptomyces?</title>
        <authorList>
            <person name="David M."/>
            <person name="Lejeune C."/>
            <person name="Abreu S."/>
            <person name="Thibessard A."/>
            <person name="Leblond P."/>
            <person name="Chaminade P."/>
            <person name="Virolle M.-J."/>
        </authorList>
    </citation>
    <scope>NUCLEOTIDE SEQUENCE [LARGE SCALE GENOMIC DNA]</scope>
    <source>
        <strain evidence="3 4">DSM 41481</strain>
    </source>
</reference>
<dbReference type="Gene3D" id="1.10.1220.170">
    <property type="match status" value="1"/>
</dbReference>
<name>A0AAE6Y8E4_STRAT</name>
<evidence type="ECO:0000313" key="3">
    <source>
        <dbReference type="EMBL" id="QIT44890.1"/>
    </source>
</evidence>
<comment type="similarity">
    <text evidence="1">Belongs to the phD/YefM antitoxin family.</text>
</comment>
<dbReference type="RefSeq" id="WP_167797194.1">
    <property type="nucleotide sequence ID" value="NZ_CM007717.1"/>
</dbReference>